<organism evidence="1 2">
    <name type="scientific">Paenibacillus aquistagni</name>
    <dbReference type="NCBI Taxonomy" id="1852522"/>
    <lineage>
        <taxon>Bacteria</taxon>
        <taxon>Bacillati</taxon>
        <taxon>Bacillota</taxon>
        <taxon>Bacilli</taxon>
        <taxon>Bacillales</taxon>
        <taxon>Paenibacillaceae</taxon>
        <taxon>Paenibacillus</taxon>
    </lineage>
</organism>
<dbReference type="PROSITE" id="PS51186">
    <property type="entry name" value="GNAT"/>
    <property type="match status" value="1"/>
</dbReference>
<sequence length="172" mass="19836">MGLELRQLSKMDDMRFYQMMQEMGPGENGFHNSMYGLTPQQFRHALSGADKMSRGLFLQPQFVAQTTYWLMLDERPLGLGKLRHALNASLRERGGHIGYAIRPSERGRGYGRAILRLLVEEARYRGMEAVLLTCWEENEPSRRVIESNLGMLHEIKDGICKYWIQTNDIGQV</sequence>
<dbReference type="Proteomes" id="UP000193834">
    <property type="component" value="Unassembled WGS sequence"/>
</dbReference>
<dbReference type="SUPFAM" id="SSF55729">
    <property type="entry name" value="Acyl-CoA N-acyltransferases (Nat)"/>
    <property type="match status" value="1"/>
</dbReference>
<dbReference type="InterPro" id="IPR016181">
    <property type="entry name" value="Acyl_CoA_acyltransferase"/>
</dbReference>
<keyword evidence="2" id="KW-1185">Reference proteome</keyword>
<dbReference type="RefSeq" id="WP_085493026.1">
    <property type="nucleotide sequence ID" value="NZ_FXAZ01000001.1"/>
</dbReference>
<name>A0A1X7ITU3_9BACL</name>
<protein>
    <submittedName>
        <fullName evidence="1">Predicted acetyltransferase</fullName>
    </submittedName>
</protein>
<dbReference type="CDD" id="cd04301">
    <property type="entry name" value="NAT_SF"/>
    <property type="match status" value="1"/>
</dbReference>
<reference evidence="1 2" key="1">
    <citation type="submission" date="2017-04" db="EMBL/GenBank/DDBJ databases">
        <authorList>
            <person name="Afonso C.L."/>
            <person name="Miller P.J."/>
            <person name="Scott M.A."/>
            <person name="Spackman E."/>
            <person name="Goraichik I."/>
            <person name="Dimitrov K.M."/>
            <person name="Suarez D.L."/>
            <person name="Swayne D.E."/>
        </authorList>
    </citation>
    <scope>NUCLEOTIDE SEQUENCE [LARGE SCALE GENOMIC DNA]</scope>
    <source>
        <strain evidence="1 2">11</strain>
    </source>
</reference>
<proteinExistence type="predicted"/>
<dbReference type="PANTHER" id="PTHR39173:SF1">
    <property type="entry name" value="ACETYLTRANSFERASE"/>
    <property type="match status" value="1"/>
</dbReference>
<accession>A0A1X7ITU3</accession>
<dbReference type="InterPro" id="IPR000182">
    <property type="entry name" value="GNAT_dom"/>
</dbReference>
<dbReference type="Gene3D" id="3.40.630.30">
    <property type="match status" value="1"/>
</dbReference>
<gene>
    <name evidence="1" type="ORF">SAMN06295960_0804</name>
</gene>
<evidence type="ECO:0000313" key="1">
    <source>
        <dbReference type="EMBL" id="SMG18595.1"/>
    </source>
</evidence>
<dbReference type="PANTHER" id="PTHR39173">
    <property type="entry name" value="ACETYLTRANSFERASE"/>
    <property type="match status" value="1"/>
</dbReference>
<keyword evidence="1" id="KW-0808">Transferase</keyword>
<dbReference type="EMBL" id="FXAZ01000001">
    <property type="protein sequence ID" value="SMG18595.1"/>
    <property type="molecule type" value="Genomic_DNA"/>
</dbReference>
<dbReference type="Pfam" id="PF00583">
    <property type="entry name" value="Acetyltransf_1"/>
    <property type="match status" value="1"/>
</dbReference>
<dbReference type="GO" id="GO:0016747">
    <property type="term" value="F:acyltransferase activity, transferring groups other than amino-acyl groups"/>
    <property type="evidence" value="ECO:0007669"/>
    <property type="project" value="InterPro"/>
</dbReference>
<evidence type="ECO:0000313" key="2">
    <source>
        <dbReference type="Proteomes" id="UP000193834"/>
    </source>
</evidence>
<dbReference type="STRING" id="1852522.SAMN06295960_0804"/>
<dbReference type="OrthoDB" id="9797989at2"/>
<dbReference type="AlphaFoldDB" id="A0A1X7ITU3"/>